<dbReference type="InterPro" id="IPR002477">
    <property type="entry name" value="Peptidoglycan-bd-like"/>
</dbReference>
<dbReference type="RefSeq" id="XP_022146928.1">
    <property type="nucleotide sequence ID" value="XM_022291236.1"/>
</dbReference>
<accession>A0A6J1CZV4</accession>
<feature type="domain" description="Peptidoglycan binding-like" evidence="2">
    <location>
        <begin position="192"/>
        <end position="250"/>
    </location>
</feature>
<protein>
    <submittedName>
        <fullName evidence="4">Uncharacterized protein LOC111016012</fullName>
    </submittedName>
</protein>
<organism evidence="3 4">
    <name type="scientific">Momordica charantia</name>
    <name type="common">Bitter gourd</name>
    <name type="synonym">Balsam pear</name>
    <dbReference type="NCBI Taxonomy" id="3673"/>
    <lineage>
        <taxon>Eukaryota</taxon>
        <taxon>Viridiplantae</taxon>
        <taxon>Streptophyta</taxon>
        <taxon>Embryophyta</taxon>
        <taxon>Tracheophyta</taxon>
        <taxon>Spermatophyta</taxon>
        <taxon>Magnoliopsida</taxon>
        <taxon>eudicotyledons</taxon>
        <taxon>Gunneridae</taxon>
        <taxon>Pentapetalae</taxon>
        <taxon>rosids</taxon>
        <taxon>fabids</taxon>
        <taxon>Cucurbitales</taxon>
        <taxon>Cucurbitaceae</taxon>
        <taxon>Momordiceae</taxon>
        <taxon>Momordica</taxon>
    </lineage>
</organism>
<dbReference type="Pfam" id="PF01471">
    <property type="entry name" value="PG_binding_1"/>
    <property type="match status" value="1"/>
</dbReference>
<dbReference type="Proteomes" id="UP000504603">
    <property type="component" value="Unplaced"/>
</dbReference>
<dbReference type="InterPro" id="IPR036410">
    <property type="entry name" value="HSP_DnaJ_Cys-rich_dom_sf"/>
</dbReference>
<dbReference type="InterPro" id="IPR036365">
    <property type="entry name" value="PGBD-like_sf"/>
</dbReference>
<dbReference type="OrthoDB" id="1001489at2759"/>
<dbReference type="Gene3D" id="1.10.101.10">
    <property type="entry name" value="PGBD-like superfamily/PGBD"/>
    <property type="match status" value="1"/>
</dbReference>
<evidence type="ECO:0000256" key="1">
    <source>
        <dbReference type="SAM" id="MobiDB-lite"/>
    </source>
</evidence>
<keyword evidence="3" id="KW-1185">Reference proteome</keyword>
<dbReference type="PANTHER" id="PTHR15852">
    <property type="entry name" value="PLASTID TRANSCRIPTIONALLY ACTIVE PROTEIN"/>
    <property type="match status" value="1"/>
</dbReference>
<dbReference type="GO" id="GO:0009507">
    <property type="term" value="C:chloroplast"/>
    <property type="evidence" value="ECO:0007669"/>
    <property type="project" value="TreeGrafter"/>
</dbReference>
<dbReference type="KEGG" id="mcha:111016012"/>
<evidence type="ECO:0000313" key="4">
    <source>
        <dbReference type="RefSeq" id="XP_022146928.1"/>
    </source>
</evidence>
<name>A0A6J1CZV4_MOMCH</name>
<dbReference type="SUPFAM" id="SSF57938">
    <property type="entry name" value="DnaJ/Hsp40 cysteine-rich domain"/>
    <property type="match status" value="1"/>
</dbReference>
<dbReference type="GO" id="GO:0009658">
    <property type="term" value="P:chloroplast organization"/>
    <property type="evidence" value="ECO:0007669"/>
    <property type="project" value="TreeGrafter"/>
</dbReference>
<proteinExistence type="predicted"/>
<evidence type="ECO:0000259" key="2">
    <source>
        <dbReference type="Pfam" id="PF01471"/>
    </source>
</evidence>
<evidence type="ECO:0000313" key="3">
    <source>
        <dbReference type="Proteomes" id="UP000504603"/>
    </source>
</evidence>
<dbReference type="GeneID" id="111016012"/>
<reference evidence="4" key="1">
    <citation type="submission" date="2025-08" db="UniProtKB">
        <authorList>
            <consortium name="RefSeq"/>
        </authorList>
    </citation>
    <scope>IDENTIFICATION</scope>
    <source>
        <strain evidence="4">OHB3-1</strain>
    </source>
</reference>
<gene>
    <name evidence="4" type="primary">LOC111016012</name>
</gene>
<dbReference type="GO" id="GO:0003756">
    <property type="term" value="F:protein disulfide isomerase activity"/>
    <property type="evidence" value="ECO:0007669"/>
    <property type="project" value="TreeGrafter"/>
</dbReference>
<dbReference type="SUPFAM" id="SSF47090">
    <property type="entry name" value="PGBD-like"/>
    <property type="match status" value="1"/>
</dbReference>
<dbReference type="AlphaFoldDB" id="A0A6J1CZV4"/>
<dbReference type="InterPro" id="IPR036366">
    <property type="entry name" value="PGBDSf"/>
</dbReference>
<dbReference type="PANTHER" id="PTHR15852:SF16">
    <property type="entry name" value="PROTEIN DISULFIDE ISOMERASE PTAC5, CHLOROPLASTIC"/>
    <property type="match status" value="1"/>
</dbReference>
<sequence>MSSSITLPLNPSLHLRSQPLFPFTLQIFPSPKISSRSFANSVACHSLNPAGNDREEVRWLREEQRWLREEERWIREEQRWTRERESLLQGIAELKLQIQALERRNSIQGGAVSVSETIANIAGLLQALKDKNLIAESGPTASHILLDESSREEDVEIEKKEIVEEVARFSDGIKAEKEVKSERKSLRNGSEGAEVLAMQEALLRLGFYSGEEDMEFSSFSSGTERAVKTWQAASGFPEDGIMTAELLEILFKGKLTESTGSDAKTDQQGNIPTDQKEAENGAIVNSKTEISEIQKTVVKEGGGANLELSQQRVFLIGENRWEDPSRLRSSNGKASDGKTKGVLNKCRTCRGEGRLLCTECDGSGEPNIEPQFLEWVDEGTKCPYCEGLGYTICDVCEGKTVT</sequence>
<feature type="region of interest" description="Disordered" evidence="1">
    <location>
        <begin position="258"/>
        <end position="278"/>
    </location>
</feature>
<feature type="compositionally biased region" description="Polar residues" evidence="1">
    <location>
        <begin position="258"/>
        <end position="273"/>
    </location>
</feature>